<dbReference type="RefSeq" id="WP_147022844.1">
    <property type="nucleotide sequence ID" value="NZ_BJYU01000150.1"/>
</dbReference>
<evidence type="ECO:0000313" key="1">
    <source>
        <dbReference type="EMBL" id="GEO18082.1"/>
    </source>
</evidence>
<organism evidence="1 2">
    <name type="scientific">Microvirga aerophila</name>
    <dbReference type="NCBI Taxonomy" id="670291"/>
    <lineage>
        <taxon>Bacteria</taxon>
        <taxon>Pseudomonadati</taxon>
        <taxon>Pseudomonadota</taxon>
        <taxon>Alphaproteobacteria</taxon>
        <taxon>Hyphomicrobiales</taxon>
        <taxon>Methylobacteriaceae</taxon>
        <taxon>Microvirga</taxon>
    </lineage>
</organism>
<reference evidence="1 2" key="1">
    <citation type="submission" date="2019-07" db="EMBL/GenBank/DDBJ databases">
        <title>Whole genome shotgun sequence of Microvirga aerophila NBRC 106136.</title>
        <authorList>
            <person name="Hosoyama A."/>
            <person name="Uohara A."/>
            <person name="Ohji S."/>
            <person name="Ichikawa N."/>
        </authorList>
    </citation>
    <scope>NUCLEOTIDE SEQUENCE [LARGE SCALE GENOMIC DNA]</scope>
    <source>
        <strain evidence="1 2">NBRC 106136</strain>
    </source>
</reference>
<gene>
    <name evidence="1" type="ORF">MAE02_57780</name>
</gene>
<accession>A0A512C1J2</accession>
<proteinExistence type="predicted"/>
<name>A0A512C1J2_9HYPH</name>
<dbReference type="EMBL" id="BJYU01000150">
    <property type="protein sequence ID" value="GEO18082.1"/>
    <property type="molecule type" value="Genomic_DNA"/>
</dbReference>
<protein>
    <submittedName>
        <fullName evidence="1">Uncharacterized protein</fullName>
    </submittedName>
</protein>
<sequence length="72" mass="8576">MGNRFNDEDIEAEARAMMRDMIERSGWYPSLRGEERQQRIEQDVDQNWPLMVPDARKRLEERDRPIGKAEGV</sequence>
<keyword evidence="2" id="KW-1185">Reference proteome</keyword>
<evidence type="ECO:0000313" key="2">
    <source>
        <dbReference type="Proteomes" id="UP000321085"/>
    </source>
</evidence>
<dbReference type="Proteomes" id="UP000321085">
    <property type="component" value="Unassembled WGS sequence"/>
</dbReference>
<dbReference type="AlphaFoldDB" id="A0A512C1J2"/>
<comment type="caution">
    <text evidence="1">The sequence shown here is derived from an EMBL/GenBank/DDBJ whole genome shotgun (WGS) entry which is preliminary data.</text>
</comment>